<dbReference type="AlphaFoldDB" id="A0A251SIE2"/>
<gene>
    <name evidence="2" type="ORF">HannXRQ_Chr14g0432341</name>
</gene>
<protein>
    <submittedName>
        <fullName evidence="2">Uncharacterized protein</fullName>
    </submittedName>
</protein>
<name>A0A251SIE2_HELAN</name>
<dbReference type="EMBL" id="CM007903">
    <property type="protein sequence ID" value="OTF97230.1"/>
    <property type="molecule type" value="Genomic_DNA"/>
</dbReference>
<keyword evidence="3" id="KW-1185">Reference proteome</keyword>
<reference evidence="3" key="1">
    <citation type="journal article" date="2017" name="Nature">
        <title>The sunflower genome provides insights into oil metabolism, flowering and Asterid evolution.</title>
        <authorList>
            <person name="Badouin H."/>
            <person name="Gouzy J."/>
            <person name="Grassa C.J."/>
            <person name="Murat F."/>
            <person name="Staton S.E."/>
            <person name="Cottret L."/>
            <person name="Lelandais-Briere C."/>
            <person name="Owens G.L."/>
            <person name="Carrere S."/>
            <person name="Mayjonade B."/>
            <person name="Legrand L."/>
            <person name="Gill N."/>
            <person name="Kane N.C."/>
            <person name="Bowers J.E."/>
            <person name="Hubner S."/>
            <person name="Bellec A."/>
            <person name="Berard A."/>
            <person name="Berges H."/>
            <person name="Blanchet N."/>
            <person name="Boniface M.C."/>
            <person name="Brunel D."/>
            <person name="Catrice O."/>
            <person name="Chaidir N."/>
            <person name="Claudel C."/>
            <person name="Donnadieu C."/>
            <person name="Faraut T."/>
            <person name="Fievet G."/>
            <person name="Helmstetter N."/>
            <person name="King M."/>
            <person name="Knapp S.J."/>
            <person name="Lai Z."/>
            <person name="Le Paslier M.C."/>
            <person name="Lippi Y."/>
            <person name="Lorenzon L."/>
            <person name="Mandel J.R."/>
            <person name="Marage G."/>
            <person name="Marchand G."/>
            <person name="Marquand E."/>
            <person name="Bret-Mestries E."/>
            <person name="Morien E."/>
            <person name="Nambeesan S."/>
            <person name="Nguyen T."/>
            <person name="Pegot-Espagnet P."/>
            <person name="Pouilly N."/>
            <person name="Raftis F."/>
            <person name="Sallet E."/>
            <person name="Schiex T."/>
            <person name="Thomas J."/>
            <person name="Vandecasteele C."/>
            <person name="Vares D."/>
            <person name="Vear F."/>
            <person name="Vautrin S."/>
            <person name="Crespi M."/>
            <person name="Mangin B."/>
            <person name="Burke J.M."/>
            <person name="Salse J."/>
            <person name="Munos S."/>
            <person name="Vincourt P."/>
            <person name="Rieseberg L.H."/>
            <person name="Langlade N.B."/>
        </authorList>
    </citation>
    <scope>NUCLEOTIDE SEQUENCE [LARGE SCALE GENOMIC DNA]</scope>
    <source>
        <strain evidence="3">cv. SF193</strain>
    </source>
</reference>
<keyword evidence="1" id="KW-1133">Transmembrane helix</keyword>
<dbReference type="Proteomes" id="UP000215914">
    <property type="component" value="Chromosome 14"/>
</dbReference>
<proteinExistence type="predicted"/>
<evidence type="ECO:0000256" key="1">
    <source>
        <dbReference type="SAM" id="Phobius"/>
    </source>
</evidence>
<dbReference type="InParanoid" id="A0A251SIE2"/>
<feature type="transmembrane region" description="Helical" evidence="1">
    <location>
        <begin position="38"/>
        <end position="57"/>
    </location>
</feature>
<accession>A0A251SIE2</accession>
<evidence type="ECO:0000313" key="2">
    <source>
        <dbReference type="EMBL" id="OTF97230.1"/>
    </source>
</evidence>
<keyword evidence="1" id="KW-0812">Transmembrane</keyword>
<sequence>MLQIRLNMFDIEDDVFQMTSDVKHGVVHMTVRCFRSEAFSSCFLDMLFFITDFFIFFV</sequence>
<organism evidence="2 3">
    <name type="scientific">Helianthus annuus</name>
    <name type="common">Common sunflower</name>
    <dbReference type="NCBI Taxonomy" id="4232"/>
    <lineage>
        <taxon>Eukaryota</taxon>
        <taxon>Viridiplantae</taxon>
        <taxon>Streptophyta</taxon>
        <taxon>Embryophyta</taxon>
        <taxon>Tracheophyta</taxon>
        <taxon>Spermatophyta</taxon>
        <taxon>Magnoliopsida</taxon>
        <taxon>eudicotyledons</taxon>
        <taxon>Gunneridae</taxon>
        <taxon>Pentapetalae</taxon>
        <taxon>asterids</taxon>
        <taxon>campanulids</taxon>
        <taxon>Asterales</taxon>
        <taxon>Asteraceae</taxon>
        <taxon>Asteroideae</taxon>
        <taxon>Heliantheae alliance</taxon>
        <taxon>Heliantheae</taxon>
        <taxon>Helianthus</taxon>
    </lineage>
</organism>
<evidence type="ECO:0000313" key="3">
    <source>
        <dbReference type="Proteomes" id="UP000215914"/>
    </source>
</evidence>
<keyword evidence="1" id="KW-0472">Membrane</keyword>